<dbReference type="UniPathway" id="UPA00606"/>
<comment type="pathway">
    <text evidence="1 5">Purine metabolism; purine nucleoside salvage.</text>
</comment>
<dbReference type="NCBIfam" id="TIGR01697">
    <property type="entry name" value="PNPH-PUNA-XAPA"/>
    <property type="match status" value="1"/>
</dbReference>
<dbReference type="NCBIfam" id="NF006054">
    <property type="entry name" value="PRK08202.1"/>
    <property type="match status" value="1"/>
</dbReference>
<dbReference type="STRING" id="1429043.X474_00490"/>
<comment type="similarity">
    <text evidence="2 5">Belongs to the PNP/MTAP phosphorylase family.</text>
</comment>
<dbReference type="PATRIC" id="fig|1429043.3.peg.101"/>
<evidence type="ECO:0000313" key="8">
    <source>
        <dbReference type="Proteomes" id="UP000032233"/>
    </source>
</evidence>
<gene>
    <name evidence="7" type="ORF">X474_00490</name>
</gene>
<dbReference type="PANTHER" id="PTHR11904">
    <property type="entry name" value="METHYLTHIOADENOSINE/PURINE NUCLEOSIDE PHOSPHORYLASE"/>
    <property type="match status" value="1"/>
</dbReference>
<dbReference type="InterPro" id="IPR035994">
    <property type="entry name" value="Nucleoside_phosphorylase_sf"/>
</dbReference>
<dbReference type="InterPro" id="IPR011268">
    <property type="entry name" value="Purine_phosphorylase"/>
</dbReference>
<dbReference type="EMBL" id="AZAC01000001">
    <property type="protein sequence ID" value="KIX15830.1"/>
    <property type="molecule type" value="Genomic_DNA"/>
</dbReference>
<feature type="domain" description="Nucleoside phosphorylase" evidence="6">
    <location>
        <begin position="27"/>
        <end position="271"/>
    </location>
</feature>
<evidence type="ECO:0000256" key="4">
    <source>
        <dbReference type="ARBA" id="ARBA00022679"/>
    </source>
</evidence>
<evidence type="ECO:0000256" key="1">
    <source>
        <dbReference type="ARBA" id="ARBA00005058"/>
    </source>
</evidence>
<keyword evidence="4 5" id="KW-0808">Transferase</keyword>
<comment type="function">
    <text evidence="5">The purine nucleoside phosphorylases catalyze the phosphorolytic breakdown of the N-glycosidic bond in the beta-(deoxy)ribonucleoside molecules, with the formation of the corresponding free purine bases and pentose-1-phosphate.</text>
</comment>
<sequence length="276" mass="29742">MKFGHKVNRAAEFLRQALPEGFAPETGLTLGTGLSGLADALEEVFAAPYQDIPGFPVSTVESHAGKLIIGALEGKRVAALAGRFHLYEGYSALEVTFPIRVLAELGVKNFIFSNAAGGLDPEMEPGRVMLINDHINLTSENPLIGDNIEVWGERFPDMSQVYDPDFLELTRKVAREKGLSIYEGVYVGLKGPSMETPAETRMLRRFGADAVGMSTVLEVIAARHHGLRVLGFSAIANVNRPENMEPAPIELVIENAGKAGEDLTRLIAGILAGMEG</sequence>
<dbReference type="GO" id="GO:0009116">
    <property type="term" value="P:nucleoside metabolic process"/>
    <property type="evidence" value="ECO:0007669"/>
    <property type="project" value="InterPro"/>
</dbReference>
<keyword evidence="8" id="KW-1185">Reference proteome</keyword>
<dbReference type="InterPro" id="IPR000845">
    <property type="entry name" value="Nucleoside_phosphorylase_d"/>
</dbReference>
<protein>
    <recommendedName>
        <fullName evidence="5">Purine nucleoside phosphorylase</fullName>
        <ecNumber evidence="5">2.4.2.1</ecNumber>
    </recommendedName>
    <alternativeName>
        <fullName evidence="5">Inosine-guanosine phosphorylase</fullName>
    </alternativeName>
</protein>
<reference evidence="7 8" key="1">
    <citation type="submission" date="2013-11" db="EMBL/GenBank/DDBJ databases">
        <title>Metagenomic analysis of a methanogenic consortium involved in long chain n-alkane degradation.</title>
        <authorList>
            <person name="Davidova I.A."/>
            <person name="Callaghan A.V."/>
            <person name="Wawrik B."/>
            <person name="Pruitt S."/>
            <person name="Marks C."/>
            <person name="Duncan K.E."/>
            <person name="Suflita J.M."/>
        </authorList>
    </citation>
    <scope>NUCLEOTIDE SEQUENCE [LARGE SCALE GENOMIC DNA]</scope>
    <source>
        <strain evidence="7 8">SPR</strain>
    </source>
</reference>
<evidence type="ECO:0000256" key="3">
    <source>
        <dbReference type="ARBA" id="ARBA00022676"/>
    </source>
</evidence>
<dbReference type="AlphaFoldDB" id="A0A0D2K2F1"/>
<evidence type="ECO:0000313" key="7">
    <source>
        <dbReference type="EMBL" id="KIX15830.1"/>
    </source>
</evidence>
<evidence type="ECO:0000259" key="6">
    <source>
        <dbReference type="Pfam" id="PF01048"/>
    </source>
</evidence>
<dbReference type="InterPro" id="IPR011270">
    <property type="entry name" value="Pur_Nuc_Pase_Ino/Guo-sp"/>
</dbReference>
<dbReference type="Gene3D" id="3.40.50.1580">
    <property type="entry name" value="Nucleoside phosphorylase domain"/>
    <property type="match status" value="1"/>
</dbReference>
<dbReference type="InParanoid" id="A0A0D2K2F1"/>
<evidence type="ECO:0000256" key="2">
    <source>
        <dbReference type="ARBA" id="ARBA00006751"/>
    </source>
</evidence>
<accession>A0A0D2K2F1</accession>
<dbReference type="PIRSF" id="PIRSF000477">
    <property type="entry name" value="PurNPase"/>
    <property type="match status" value="1"/>
</dbReference>
<dbReference type="EC" id="2.4.2.1" evidence="5"/>
<dbReference type="NCBIfam" id="TIGR01700">
    <property type="entry name" value="PNPH"/>
    <property type="match status" value="1"/>
</dbReference>
<dbReference type="CDD" id="cd09009">
    <property type="entry name" value="PNP-EcPNPII_like"/>
    <property type="match status" value="1"/>
</dbReference>
<dbReference type="PANTHER" id="PTHR11904:SF9">
    <property type="entry name" value="PURINE NUCLEOSIDE PHOSPHORYLASE-RELATED"/>
    <property type="match status" value="1"/>
</dbReference>
<dbReference type="SUPFAM" id="SSF53167">
    <property type="entry name" value="Purine and uridine phosphorylases"/>
    <property type="match status" value="1"/>
</dbReference>
<dbReference type="FunCoup" id="A0A0D2K2F1">
    <property type="interactions" value="568"/>
</dbReference>
<organism evidence="7 8">
    <name type="scientific">Dethiosulfatarculus sandiegensis</name>
    <dbReference type="NCBI Taxonomy" id="1429043"/>
    <lineage>
        <taxon>Bacteria</taxon>
        <taxon>Pseudomonadati</taxon>
        <taxon>Thermodesulfobacteriota</taxon>
        <taxon>Desulfarculia</taxon>
        <taxon>Desulfarculales</taxon>
        <taxon>Desulfarculaceae</taxon>
        <taxon>Dethiosulfatarculus</taxon>
    </lineage>
</organism>
<evidence type="ECO:0000256" key="5">
    <source>
        <dbReference type="PIRNR" id="PIRNR000477"/>
    </source>
</evidence>
<dbReference type="GO" id="GO:0005737">
    <property type="term" value="C:cytoplasm"/>
    <property type="evidence" value="ECO:0007669"/>
    <property type="project" value="TreeGrafter"/>
</dbReference>
<dbReference type="GO" id="GO:0004731">
    <property type="term" value="F:purine-nucleoside phosphorylase activity"/>
    <property type="evidence" value="ECO:0007669"/>
    <property type="project" value="UniProtKB-EC"/>
</dbReference>
<dbReference type="Pfam" id="PF01048">
    <property type="entry name" value="PNP_UDP_1"/>
    <property type="match status" value="1"/>
</dbReference>
<dbReference type="Proteomes" id="UP000032233">
    <property type="component" value="Unassembled WGS sequence"/>
</dbReference>
<keyword evidence="3 5" id="KW-0328">Glycosyltransferase</keyword>
<proteinExistence type="inferred from homology"/>
<comment type="caution">
    <text evidence="7">The sequence shown here is derived from an EMBL/GenBank/DDBJ whole genome shotgun (WGS) entry which is preliminary data.</text>
</comment>
<name>A0A0D2K2F1_9BACT</name>